<dbReference type="SUPFAM" id="SSF55874">
    <property type="entry name" value="ATPase domain of HSP90 chaperone/DNA topoisomerase II/histidine kinase"/>
    <property type="match status" value="1"/>
</dbReference>
<dbReference type="RefSeq" id="WP_026825142.1">
    <property type="nucleotide sequence ID" value="NZ_CP118099.1"/>
</dbReference>
<evidence type="ECO:0000256" key="4">
    <source>
        <dbReference type="ARBA" id="ARBA00022553"/>
    </source>
</evidence>
<dbReference type="Gene3D" id="3.30.565.10">
    <property type="entry name" value="Histidine kinase-like ATPase, C-terminal domain"/>
    <property type="match status" value="1"/>
</dbReference>
<dbReference type="PRINTS" id="PR00344">
    <property type="entry name" value="BCTRLSENSOR"/>
</dbReference>
<evidence type="ECO:0000259" key="10">
    <source>
        <dbReference type="PROSITE" id="PS50109"/>
    </source>
</evidence>
<dbReference type="InterPro" id="IPR005467">
    <property type="entry name" value="His_kinase_dom"/>
</dbReference>
<protein>
    <recommendedName>
        <fullName evidence="3">histidine kinase</fullName>
        <ecNumber evidence="3">2.7.13.3</ecNumber>
    </recommendedName>
</protein>
<keyword evidence="5" id="KW-0808">Transferase</keyword>
<proteinExistence type="predicted"/>
<accession>A0ABY7X0H6</accession>
<name>A0ABY7X0H6_9BACL</name>
<dbReference type="Pfam" id="PF00512">
    <property type="entry name" value="HisKA"/>
    <property type="match status" value="1"/>
</dbReference>
<dbReference type="PANTHER" id="PTHR45453">
    <property type="entry name" value="PHOSPHATE REGULON SENSOR PROTEIN PHOR"/>
    <property type="match status" value="1"/>
</dbReference>
<dbReference type="Pfam" id="PF02518">
    <property type="entry name" value="HATPase_c"/>
    <property type="match status" value="1"/>
</dbReference>
<evidence type="ECO:0000313" key="11">
    <source>
        <dbReference type="EMBL" id="WDH75495.1"/>
    </source>
</evidence>
<dbReference type="PROSITE" id="PS50109">
    <property type="entry name" value="HIS_KIN"/>
    <property type="match status" value="1"/>
</dbReference>
<evidence type="ECO:0000256" key="8">
    <source>
        <dbReference type="ARBA" id="ARBA00022840"/>
    </source>
</evidence>
<dbReference type="InterPro" id="IPR036097">
    <property type="entry name" value="HisK_dim/P_sf"/>
</dbReference>
<comment type="subcellular location">
    <subcellularLocation>
        <location evidence="2">Membrane</location>
    </subcellularLocation>
</comment>
<dbReference type="InterPro" id="IPR004358">
    <property type="entry name" value="Sig_transdc_His_kin-like_C"/>
</dbReference>
<keyword evidence="6" id="KW-0547">Nucleotide-binding</keyword>
<evidence type="ECO:0000256" key="1">
    <source>
        <dbReference type="ARBA" id="ARBA00000085"/>
    </source>
</evidence>
<evidence type="ECO:0000256" key="9">
    <source>
        <dbReference type="ARBA" id="ARBA00023012"/>
    </source>
</evidence>
<dbReference type="Proteomes" id="UP001213680">
    <property type="component" value="Chromosome"/>
</dbReference>
<evidence type="ECO:0000256" key="3">
    <source>
        <dbReference type="ARBA" id="ARBA00012438"/>
    </source>
</evidence>
<sequence length="381" mass="44301">MRRFRRVVQKRSARQKQERHTFSIASVVEEVQDAMCYIDFSKHRLYTNHLLRHWCPSMMTQSFTSMETLTRFLYTIFEEHGADMAQVAHMIQELLECETETWPSMTSRRVRFDDRTLHLIFNFTRTPRGVFIMWRDQTETVRFEERRNAFIAELSHDFRTPLTAIHGYTELLMNNHDGNEKTSKMLRHVKEEAERLDRLVDNFLDYQKIDYSAEQLTVTTFPLLPLLKDITESYQAMSPNHEVTYAAPPIHIQADEEKLKQMLHNLIGNAIKYSPEGGTVHTQVEDQAGIVTLSVSDTGIGIPADALPYVFDEYYRVDSKAHHTIKGTGLGLRICKRIAEAHGWGIHADSVYEEGTTFTIELHARHASSYVRTPPYAKRFD</sequence>
<evidence type="ECO:0000313" key="12">
    <source>
        <dbReference type="Proteomes" id="UP001213680"/>
    </source>
</evidence>
<dbReference type="SMART" id="SM00387">
    <property type="entry name" value="HATPase_c"/>
    <property type="match status" value="1"/>
</dbReference>
<dbReference type="PANTHER" id="PTHR45453:SF1">
    <property type="entry name" value="PHOSPHATE REGULON SENSOR PROTEIN PHOR"/>
    <property type="match status" value="1"/>
</dbReference>
<evidence type="ECO:0000256" key="7">
    <source>
        <dbReference type="ARBA" id="ARBA00022777"/>
    </source>
</evidence>
<organism evidence="11 12">
    <name type="scientific">Exiguobacterium marinum</name>
    <dbReference type="NCBI Taxonomy" id="273528"/>
    <lineage>
        <taxon>Bacteria</taxon>
        <taxon>Bacillati</taxon>
        <taxon>Bacillota</taxon>
        <taxon>Bacilli</taxon>
        <taxon>Bacillales</taxon>
        <taxon>Bacillales Family XII. Incertae Sedis</taxon>
        <taxon>Exiguobacterium</taxon>
    </lineage>
</organism>
<gene>
    <name evidence="11" type="ORF">PTI97_11765</name>
</gene>
<keyword evidence="8" id="KW-0067">ATP-binding</keyword>
<dbReference type="InterPro" id="IPR036890">
    <property type="entry name" value="HATPase_C_sf"/>
</dbReference>
<keyword evidence="9" id="KW-0902">Two-component regulatory system</keyword>
<dbReference type="SUPFAM" id="SSF47384">
    <property type="entry name" value="Homodimeric domain of signal transducing histidine kinase"/>
    <property type="match status" value="1"/>
</dbReference>
<reference evidence="11 12" key="1">
    <citation type="submission" date="2023-02" db="EMBL/GenBank/DDBJ databases">
        <title>A bacterium isolated from plastisphere.</title>
        <authorList>
            <person name="Sun Y."/>
        </authorList>
    </citation>
    <scope>NUCLEOTIDE SEQUENCE [LARGE SCALE GENOMIC DNA]</scope>
    <source>
        <strain evidence="12">a-1</strain>
    </source>
</reference>
<dbReference type="GO" id="GO:0016301">
    <property type="term" value="F:kinase activity"/>
    <property type="evidence" value="ECO:0007669"/>
    <property type="project" value="UniProtKB-KW"/>
</dbReference>
<dbReference type="InterPro" id="IPR003594">
    <property type="entry name" value="HATPase_dom"/>
</dbReference>
<evidence type="ECO:0000256" key="2">
    <source>
        <dbReference type="ARBA" id="ARBA00004370"/>
    </source>
</evidence>
<feature type="domain" description="Histidine kinase" evidence="10">
    <location>
        <begin position="153"/>
        <end position="366"/>
    </location>
</feature>
<evidence type="ECO:0000256" key="5">
    <source>
        <dbReference type="ARBA" id="ARBA00022679"/>
    </source>
</evidence>
<dbReference type="CDD" id="cd00075">
    <property type="entry name" value="HATPase"/>
    <property type="match status" value="1"/>
</dbReference>
<dbReference type="EC" id="2.7.13.3" evidence="3"/>
<dbReference type="SMART" id="SM00388">
    <property type="entry name" value="HisKA"/>
    <property type="match status" value="1"/>
</dbReference>
<evidence type="ECO:0000256" key="6">
    <source>
        <dbReference type="ARBA" id="ARBA00022741"/>
    </source>
</evidence>
<dbReference type="InterPro" id="IPR003661">
    <property type="entry name" value="HisK_dim/P_dom"/>
</dbReference>
<dbReference type="Gene3D" id="1.10.287.130">
    <property type="match status" value="1"/>
</dbReference>
<keyword evidence="7 11" id="KW-0418">Kinase</keyword>
<keyword evidence="12" id="KW-1185">Reference proteome</keyword>
<comment type="catalytic activity">
    <reaction evidence="1">
        <text>ATP + protein L-histidine = ADP + protein N-phospho-L-histidine.</text>
        <dbReference type="EC" id="2.7.13.3"/>
    </reaction>
</comment>
<dbReference type="CDD" id="cd00082">
    <property type="entry name" value="HisKA"/>
    <property type="match status" value="1"/>
</dbReference>
<keyword evidence="4" id="KW-0597">Phosphoprotein</keyword>
<dbReference type="EMBL" id="CP118099">
    <property type="protein sequence ID" value="WDH75495.1"/>
    <property type="molecule type" value="Genomic_DNA"/>
</dbReference>
<dbReference type="InterPro" id="IPR050351">
    <property type="entry name" value="BphY/WalK/GraS-like"/>
</dbReference>